<evidence type="ECO:0000256" key="7">
    <source>
        <dbReference type="ARBA" id="ARBA00023170"/>
    </source>
</evidence>
<dbReference type="PROSITE" id="PS51843">
    <property type="entry name" value="NR_LBD"/>
    <property type="match status" value="1"/>
</dbReference>
<evidence type="ECO:0000256" key="5">
    <source>
        <dbReference type="ARBA" id="ARBA00023125"/>
    </source>
</evidence>
<dbReference type="SMART" id="SM00399">
    <property type="entry name" value="ZnF_C4"/>
    <property type="match status" value="1"/>
</dbReference>
<evidence type="ECO:0000259" key="11">
    <source>
        <dbReference type="PROSITE" id="PS51843"/>
    </source>
</evidence>
<dbReference type="SUPFAM" id="SSF57716">
    <property type="entry name" value="Glucocorticoid receptor-like (DNA-binding domain)"/>
    <property type="match status" value="1"/>
</dbReference>
<keyword evidence="6" id="KW-0804">Transcription</keyword>
<dbReference type="InterPro" id="IPR000536">
    <property type="entry name" value="Nucl_hrmn_rcpt_lig-bd"/>
</dbReference>
<feature type="domain" description="Nuclear receptor" evidence="10">
    <location>
        <begin position="9"/>
        <end position="84"/>
    </location>
</feature>
<dbReference type="Gene3D" id="1.10.565.10">
    <property type="entry name" value="Retinoid X Receptor"/>
    <property type="match status" value="1"/>
</dbReference>
<feature type="domain" description="NR LBD" evidence="11">
    <location>
        <begin position="364"/>
        <end position="595"/>
    </location>
</feature>
<name>A0ABQ8J195_DERPT</name>
<dbReference type="Gene3D" id="3.30.50.10">
    <property type="entry name" value="Erythroid Transcription Factor GATA-1, subunit A"/>
    <property type="match status" value="1"/>
</dbReference>
<keyword evidence="2" id="KW-0863">Zinc-finger</keyword>
<dbReference type="SUPFAM" id="SSF48508">
    <property type="entry name" value="Nuclear receptor ligand-binding domain"/>
    <property type="match status" value="1"/>
</dbReference>
<dbReference type="InterPro" id="IPR050234">
    <property type="entry name" value="Nuclear_hormone_rcpt_NR1"/>
</dbReference>
<protein>
    <submittedName>
        <fullName evidence="12">Zinc ion binding</fullName>
    </submittedName>
</protein>
<keyword evidence="4" id="KW-0805">Transcription regulation</keyword>
<evidence type="ECO:0000256" key="4">
    <source>
        <dbReference type="ARBA" id="ARBA00023015"/>
    </source>
</evidence>
<dbReference type="PANTHER" id="PTHR24082">
    <property type="entry name" value="NUCLEAR HORMONE RECEPTOR"/>
    <property type="match status" value="1"/>
</dbReference>
<dbReference type="PROSITE" id="PS51030">
    <property type="entry name" value="NUCLEAR_REC_DBD_2"/>
    <property type="match status" value="1"/>
</dbReference>
<evidence type="ECO:0000313" key="12">
    <source>
        <dbReference type="EMBL" id="KAH9416333.1"/>
    </source>
</evidence>
<keyword evidence="1" id="KW-0479">Metal-binding</keyword>
<sequence length="644" mass="75384">MRRKSEKIIRFCVVCGDKAKGMNFNALTCQSCKAFFRRNALSNKELKCSFENRCHIDKITRKFCSSCRLQKCFNNGMKKEYILTDEEKRLVREKILQNRHRREQQLKRMNDSSYNNHSNRSSSAISITSPFNDDDDDDDDDVVDNNVINASVTSSILKPYSYDSLMDSDRGLVDQFYTSPTKRFSPVSNSDHTTDYMMSPCSSTSIFPEPEQPMYMAHHHHHNHLHDTIDVNIPYVGPSFDSHDLDENVKNLQTLNIQQTSFKNGTGNIINLDMNYQQTPLNFVAEKIDDVPRNVTENRSIPLNSMKMEEENCDDCLRYHLQKSNDLDDESTIEAINEFQVRFDMNIFHSNDYGLMFSENDKLLLKELCTACTWLHNPYKRMLIIRNQHYLNDSPHDCTLVDSYLYRIIRVSKRLTPFTSLHLDDQVQLLTFGMIEIIGLYSMLCFDPEFQGWSFIDDHHKMTIKVNMDCVTPCCIKYDYKTSVKNFYNTFKYEWKTDYIIINLLTATILFTERPGIRDSAKIRERKNLYIQLLKHYLNLKYTDKTDAIWAFDRMFLTVKAMQMVQTDLTLHLVASTAGKKFSPLLGQLMAQHISQQLWHEDDKKHDCNINRLANRSRIIWLNKSENTETDPIRTAESNTFSFS</sequence>
<keyword evidence="13" id="KW-1185">Reference proteome</keyword>
<evidence type="ECO:0000256" key="1">
    <source>
        <dbReference type="ARBA" id="ARBA00022723"/>
    </source>
</evidence>
<keyword evidence="7" id="KW-0675">Receptor</keyword>
<feature type="compositionally biased region" description="Low complexity" evidence="9">
    <location>
        <begin position="111"/>
        <end position="131"/>
    </location>
</feature>
<dbReference type="Proteomes" id="UP000887458">
    <property type="component" value="Unassembled WGS sequence"/>
</dbReference>
<comment type="caution">
    <text evidence="12">The sequence shown here is derived from an EMBL/GenBank/DDBJ whole genome shotgun (WGS) entry which is preliminary data.</text>
</comment>
<dbReference type="Pfam" id="PF00105">
    <property type="entry name" value="zf-C4"/>
    <property type="match status" value="1"/>
</dbReference>
<keyword evidence="8" id="KW-0539">Nucleus</keyword>
<dbReference type="InterPro" id="IPR013088">
    <property type="entry name" value="Znf_NHR/GATA"/>
</dbReference>
<dbReference type="PRINTS" id="PR00047">
    <property type="entry name" value="STROIDFINGER"/>
</dbReference>
<proteinExistence type="predicted"/>
<evidence type="ECO:0000259" key="10">
    <source>
        <dbReference type="PROSITE" id="PS51030"/>
    </source>
</evidence>
<evidence type="ECO:0000256" key="2">
    <source>
        <dbReference type="ARBA" id="ARBA00022771"/>
    </source>
</evidence>
<evidence type="ECO:0000256" key="8">
    <source>
        <dbReference type="ARBA" id="ARBA00023242"/>
    </source>
</evidence>
<dbReference type="PANTHER" id="PTHR24082:SF283">
    <property type="entry name" value="NUCLEAR HORMONE RECEPTOR HR96"/>
    <property type="match status" value="1"/>
</dbReference>
<keyword evidence="5" id="KW-0238">DNA-binding</keyword>
<dbReference type="EMBL" id="NJHN03000095">
    <property type="protein sequence ID" value="KAH9416333.1"/>
    <property type="molecule type" value="Genomic_DNA"/>
</dbReference>
<evidence type="ECO:0000256" key="6">
    <source>
        <dbReference type="ARBA" id="ARBA00023163"/>
    </source>
</evidence>
<reference evidence="12 13" key="2">
    <citation type="journal article" date="2022" name="Mol. Biol. Evol.">
        <title>Comparative Genomics Reveals Insights into the Divergent Evolution of Astigmatic Mites and Household Pest Adaptations.</title>
        <authorList>
            <person name="Xiong Q."/>
            <person name="Wan A.T."/>
            <person name="Liu X."/>
            <person name="Fung C.S."/>
            <person name="Xiao X."/>
            <person name="Malainual N."/>
            <person name="Hou J."/>
            <person name="Wang L."/>
            <person name="Wang M."/>
            <person name="Yang K.Y."/>
            <person name="Cui Y."/>
            <person name="Leung E.L."/>
            <person name="Nong W."/>
            <person name="Shin S.K."/>
            <person name="Au S.W."/>
            <person name="Jeong K.Y."/>
            <person name="Chew F.T."/>
            <person name="Hui J.H."/>
            <person name="Leung T.F."/>
            <person name="Tungtrongchitr A."/>
            <person name="Zhong N."/>
            <person name="Liu Z."/>
            <person name="Tsui S.K."/>
        </authorList>
    </citation>
    <scope>NUCLEOTIDE SEQUENCE [LARGE SCALE GENOMIC DNA]</scope>
    <source>
        <strain evidence="12">Derp</strain>
    </source>
</reference>
<accession>A0ABQ8J195</accession>
<evidence type="ECO:0000313" key="13">
    <source>
        <dbReference type="Proteomes" id="UP000887458"/>
    </source>
</evidence>
<reference evidence="12 13" key="1">
    <citation type="journal article" date="2018" name="J. Allergy Clin. Immunol.">
        <title>High-quality assembly of Dermatophagoides pteronyssinus genome and transcriptome reveals a wide range of novel allergens.</title>
        <authorList>
            <person name="Liu X.Y."/>
            <person name="Yang K.Y."/>
            <person name="Wang M.Q."/>
            <person name="Kwok J.S."/>
            <person name="Zeng X."/>
            <person name="Yang Z."/>
            <person name="Xiao X.J."/>
            <person name="Lau C.P."/>
            <person name="Li Y."/>
            <person name="Huang Z.M."/>
            <person name="Ba J.G."/>
            <person name="Yim A.K."/>
            <person name="Ouyang C.Y."/>
            <person name="Ngai S.M."/>
            <person name="Chan T.F."/>
            <person name="Leung E.L."/>
            <person name="Liu L."/>
            <person name="Liu Z.G."/>
            <person name="Tsui S.K."/>
        </authorList>
    </citation>
    <scope>NUCLEOTIDE SEQUENCE [LARGE SCALE GENOMIC DNA]</scope>
    <source>
        <strain evidence="12">Derp</strain>
    </source>
</reference>
<feature type="compositionally biased region" description="Acidic residues" evidence="9">
    <location>
        <begin position="132"/>
        <end position="141"/>
    </location>
</feature>
<evidence type="ECO:0000256" key="3">
    <source>
        <dbReference type="ARBA" id="ARBA00022833"/>
    </source>
</evidence>
<dbReference type="InterPro" id="IPR035500">
    <property type="entry name" value="NHR-like_dom_sf"/>
</dbReference>
<feature type="region of interest" description="Disordered" evidence="9">
    <location>
        <begin position="98"/>
        <end position="141"/>
    </location>
</feature>
<gene>
    <name evidence="12" type="primary">Hr96_2</name>
    <name evidence="12" type="ORF">DERP_000838</name>
</gene>
<evidence type="ECO:0000256" key="9">
    <source>
        <dbReference type="SAM" id="MobiDB-lite"/>
    </source>
</evidence>
<keyword evidence="3" id="KW-0862">Zinc</keyword>
<organism evidence="12 13">
    <name type="scientific">Dermatophagoides pteronyssinus</name>
    <name type="common">European house dust mite</name>
    <dbReference type="NCBI Taxonomy" id="6956"/>
    <lineage>
        <taxon>Eukaryota</taxon>
        <taxon>Metazoa</taxon>
        <taxon>Ecdysozoa</taxon>
        <taxon>Arthropoda</taxon>
        <taxon>Chelicerata</taxon>
        <taxon>Arachnida</taxon>
        <taxon>Acari</taxon>
        <taxon>Acariformes</taxon>
        <taxon>Sarcoptiformes</taxon>
        <taxon>Astigmata</taxon>
        <taxon>Psoroptidia</taxon>
        <taxon>Analgoidea</taxon>
        <taxon>Pyroglyphidae</taxon>
        <taxon>Dermatophagoidinae</taxon>
        <taxon>Dermatophagoides</taxon>
    </lineage>
</organism>
<dbReference type="InterPro" id="IPR001628">
    <property type="entry name" value="Znf_hrmn_rcpt"/>
</dbReference>
<dbReference type="PROSITE" id="PS00031">
    <property type="entry name" value="NUCLEAR_REC_DBD_1"/>
    <property type="match status" value="1"/>
</dbReference>